<dbReference type="InterPro" id="IPR007627">
    <property type="entry name" value="RNA_pol_sigma70_r2"/>
</dbReference>
<evidence type="ECO:0000313" key="8">
    <source>
        <dbReference type="Proteomes" id="UP000189674"/>
    </source>
</evidence>
<dbReference type="PANTHER" id="PTHR43133">
    <property type="entry name" value="RNA POLYMERASE ECF-TYPE SIGMA FACTO"/>
    <property type="match status" value="1"/>
</dbReference>
<dbReference type="GO" id="GO:0003677">
    <property type="term" value="F:DNA binding"/>
    <property type="evidence" value="ECO:0007669"/>
    <property type="project" value="InterPro"/>
</dbReference>
<dbReference type="Gene3D" id="1.10.1740.10">
    <property type="match status" value="1"/>
</dbReference>
<dbReference type="PANTHER" id="PTHR43133:SF51">
    <property type="entry name" value="RNA POLYMERASE SIGMA FACTOR"/>
    <property type="match status" value="1"/>
</dbReference>
<evidence type="ECO:0000259" key="5">
    <source>
        <dbReference type="Pfam" id="PF04542"/>
    </source>
</evidence>
<keyword evidence="3" id="KW-0731">Sigma factor</keyword>
<evidence type="ECO:0000256" key="2">
    <source>
        <dbReference type="ARBA" id="ARBA00023015"/>
    </source>
</evidence>
<dbReference type="Proteomes" id="UP000189674">
    <property type="component" value="Chromosome"/>
</dbReference>
<keyword evidence="2" id="KW-0805">Transcription regulation</keyword>
<dbReference type="InterPro" id="IPR013325">
    <property type="entry name" value="RNA_pol_sigma_r2"/>
</dbReference>
<protein>
    <submittedName>
        <fullName evidence="7">RNA polymerase sigma factor CarQ</fullName>
    </submittedName>
</protein>
<dbReference type="KEGG" id="alus:STSP2_01350"/>
<dbReference type="NCBIfam" id="TIGR02937">
    <property type="entry name" value="sigma70-ECF"/>
    <property type="match status" value="1"/>
</dbReference>
<accession>A0A1U9NK54</accession>
<dbReference type="GO" id="GO:0016987">
    <property type="term" value="F:sigma factor activity"/>
    <property type="evidence" value="ECO:0007669"/>
    <property type="project" value="UniProtKB-KW"/>
</dbReference>
<organism evidence="7 8">
    <name type="scientific">Anaerohalosphaera lusitana</name>
    <dbReference type="NCBI Taxonomy" id="1936003"/>
    <lineage>
        <taxon>Bacteria</taxon>
        <taxon>Pseudomonadati</taxon>
        <taxon>Planctomycetota</taxon>
        <taxon>Phycisphaerae</taxon>
        <taxon>Sedimentisphaerales</taxon>
        <taxon>Anaerohalosphaeraceae</taxon>
        <taxon>Anaerohalosphaera</taxon>
    </lineage>
</organism>
<dbReference type="Pfam" id="PF04542">
    <property type="entry name" value="Sigma70_r2"/>
    <property type="match status" value="1"/>
</dbReference>
<dbReference type="EMBL" id="CP019791">
    <property type="protein sequence ID" value="AQT68195.1"/>
    <property type="molecule type" value="Genomic_DNA"/>
</dbReference>
<comment type="similarity">
    <text evidence="1">Belongs to the sigma-70 factor family. ECF subfamily.</text>
</comment>
<dbReference type="NCBIfam" id="TIGR02989">
    <property type="entry name" value="Sig-70_gvs1"/>
    <property type="match status" value="1"/>
</dbReference>
<keyword evidence="8" id="KW-1185">Reference proteome</keyword>
<dbReference type="InterPro" id="IPR036388">
    <property type="entry name" value="WH-like_DNA-bd_sf"/>
</dbReference>
<evidence type="ECO:0000256" key="3">
    <source>
        <dbReference type="ARBA" id="ARBA00023082"/>
    </source>
</evidence>
<dbReference type="GO" id="GO:0006352">
    <property type="term" value="P:DNA-templated transcription initiation"/>
    <property type="evidence" value="ECO:0007669"/>
    <property type="project" value="InterPro"/>
</dbReference>
<dbReference type="Pfam" id="PF08281">
    <property type="entry name" value="Sigma70_r4_2"/>
    <property type="match status" value="1"/>
</dbReference>
<reference evidence="8" key="1">
    <citation type="submission" date="2017-02" db="EMBL/GenBank/DDBJ databases">
        <title>Comparative genomics and description of representatives of a novel lineage of planctomycetes thriving in anoxic sediments.</title>
        <authorList>
            <person name="Spring S."/>
            <person name="Bunk B."/>
            <person name="Sproer C."/>
        </authorList>
    </citation>
    <scope>NUCLEOTIDE SEQUENCE [LARGE SCALE GENOMIC DNA]</scope>
    <source>
        <strain evidence="8">ST-NAGAB-D1</strain>
    </source>
</reference>
<dbReference type="SUPFAM" id="SSF88659">
    <property type="entry name" value="Sigma3 and sigma4 domains of RNA polymerase sigma factors"/>
    <property type="match status" value="1"/>
</dbReference>
<proteinExistence type="inferred from homology"/>
<sequence>MSDMSKADRFVRLLATHHGRIYAYIFTLVPNWSDADDLMQEVTAIMLRKFDDFEPGTNFVAWATSIARYEVLRLKRDKKRSSALSLDAVGQISAEMELQNNDTELRLDALKNCLSKLNEKDRRLILLKYQSDQTTRNVASTLGISIYAVYRAVDRIHSVLLRCVRRTVRQVGGVANG</sequence>
<gene>
    <name evidence="7" type="primary">carQ</name>
    <name evidence="7" type="ORF">STSP2_01350</name>
</gene>
<dbReference type="Gene3D" id="1.10.10.10">
    <property type="entry name" value="Winged helix-like DNA-binding domain superfamily/Winged helix DNA-binding domain"/>
    <property type="match status" value="1"/>
</dbReference>
<dbReference type="InterPro" id="IPR039425">
    <property type="entry name" value="RNA_pol_sigma-70-like"/>
</dbReference>
<keyword evidence="4" id="KW-0804">Transcription</keyword>
<dbReference type="AlphaFoldDB" id="A0A1U9NK54"/>
<evidence type="ECO:0000256" key="1">
    <source>
        <dbReference type="ARBA" id="ARBA00010641"/>
    </source>
</evidence>
<dbReference type="InterPro" id="IPR014284">
    <property type="entry name" value="RNA_pol_sigma-70_dom"/>
</dbReference>
<dbReference type="InterPro" id="IPR014331">
    <property type="entry name" value="RNA_pol_sigma70_ECF_RHOBA"/>
</dbReference>
<dbReference type="SUPFAM" id="SSF88946">
    <property type="entry name" value="Sigma2 domain of RNA polymerase sigma factors"/>
    <property type="match status" value="1"/>
</dbReference>
<feature type="domain" description="RNA polymerase sigma-70 region 2" evidence="5">
    <location>
        <begin position="14"/>
        <end position="80"/>
    </location>
</feature>
<evidence type="ECO:0000313" key="7">
    <source>
        <dbReference type="EMBL" id="AQT68195.1"/>
    </source>
</evidence>
<name>A0A1U9NK54_9BACT</name>
<feature type="domain" description="RNA polymerase sigma factor 70 region 4 type 2" evidence="6">
    <location>
        <begin position="108"/>
        <end position="153"/>
    </location>
</feature>
<dbReference type="OrthoDB" id="6383365at2"/>
<evidence type="ECO:0000259" key="6">
    <source>
        <dbReference type="Pfam" id="PF08281"/>
    </source>
</evidence>
<dbReference type="InterPro" id="IPR013249">
    <property type="entry name" value="RNA_pol_sigma70_r4_t2"/>
</dbReference>
<dbReference type="InterPro" id="IPR013324">
    <property type="entry name" value="RNA_pol_sigma_r3/r4-like"/>
</dbReference>
<dbReference type="STRING" id="1936003.STSP2_01350"/>
<evidence type="ECO:0000256" key="4">
    <source>
        <dbReference type="ARBA" id="ARBA00023163"/>
    </source>
</evidence>